<dbReference type="InterPro" id="IPR010610">
    <property type="entry name" value="EryCIII-like_C"/>
</dbReference>
<dbReference type="PANTHER" id="PTHR48050">
    <property type="entry name" value="STEROL 3-BETA-GLUCOSYLTRANSFERASE"/>
    <property type="match status" value="1"/>
</dbReference>
<dbReference type="InterPro" id="IPR004276">
    <property type="entry name" value="GlycoTrans_28_N"/>
</dbReference>
<dbReference type="STRING" id="1507870.A0A1V8SW97"/>
<dbReference type="FunFam" id="3.40.50.2000:FF:000009">
    <property type="entry name" value="Sterol 3-beta-glucosyltransferase UGT80A2"/>
    <property type="match status" value="1"/>
</dbReference>
<dbReference type="SUPFAM" id="SSF53756">
    <property type="entry name" value="UDP-Glycosyltransferase/glycogen phosphorylase"/>
    <property type="match status" value="1"/>
</dbReference>
<dbReference type="PANTHER" id="PTHR48050:SF13">
    <property type="entry name" value="STEROL 3-BETA-GLUCOSYLTRANSFERASE UGT80A2"/>
    <property type="match status" value="1"/>
</dbReference>
<feature type="domain" description="Glycosyltransferase family 28 N-terminal" evidence="2">
    <location>
        <begin position="95"/>
        <end position="240"/>
    </location>
</feature>
<keyword evidence="5" id="KW-1185">Reference proteome</keyword>
<dbReference type="Pfam" id="PF03033">
    <property type="entry name" value="Glyco_transf_28"/>
    <property type="match status" value="1"/>
</dbReference>
<dbReference type="GO" id="GO:0016906">
    <property type="term" value="F:sterol 3-beta-glucosyltransferase activity"/>
    <property type="evidence" value="ECO:0007669"/>
    <property type="project" value="UniProtKB-ARBA"/>
</dbReference>
<dbReference type="InterPro" id="IPR050426">
    <property type="entry name" value="Glycosyltransferase_28"/>
</dbReference>
<dbReference type="OrthoDB" id="3892660at2759"/>
<dbReference type="GO" id="GO:0005975">
    <property type="term" value="P:carbohydrate metabolic process"/>
    <property type="evidence" value="ECO:0007669"/>
    <property type="project" value="InterPro"/>
</dbReference>
<dbReference type="Pfam" id="PF06722">
    <property type="entry name" value="EryCIII-like_C"/>
    <property type="match status" value="1"/>
</dbReference>
<dbReference type="AlphaFoldDB" id="A0A1V8SW97"/>
<dbReference type="Gene3D" id="3.40.50.2000">
    <property type="entry name" value="Glycogen Phosphorylase B"/>
    <property type="match status" value="2"/>
</dbReference>
<dbReference type="InterPro" id="IPR002213">
    <property type="entry name" value="UDP_glucos_trans"/>
</dbReference>
<reference evidence="5" key="1">
    <citation type="submission" date="2017-03" db="EMBL/GenBank/DDBJ databases">
        <title>Genomes of endolithic fungi from Antarctica.</title>
        <authorList>
            <person name="Coleine C."/>
            <person name="Masonjones S."/>
            <person name="Stajich J.E."/>
        </authorList>
    </citation>
    <scope>NUCLEOTIDE SEQUENCE [LARGE SCALE GENOMIC DNA]</scope>
    <source>
        <strain evidence="5">CCFEE 5527</strain>
    </source>
</reference>
<evidence type="ECO:0000313" key="5">
    <source>
        <dbReference type="Proteomes" id="UP000192596"/>
    </source>
</evidence>
<organism evidence="4 5">
    <name type="scientific">Cryoendolithus antarcticus</name>
    <dbReference type="NCBI Taxonomy" id="1507870"/>
    <lineage>
        <taxon>Eukaryota</taxon>
        <taxon>Fungi</taxon>
        <taxon>Dikarya</taxon>
        <taxon>Ascomycota</taxon>
        <taxon>Pezizomycotina</taxon>
        <taxon>Dothideomycetes</taxon>
        <taxon>Dothideomycetidae</taxon>
        <taxon>Cladosporiales</taxon>
        <taxon>Cladosporiaceae</taxon>
        <taxon>Cryoendolithus</taxon>
    </lineage>
</organism>
<protein>
    <submittedName>
        <fullName evidence="4">Uncharacterized protein</fullName>
    </submittedName>
</protein>
<keyword evidence="1" id="KW-0808">Transferase</keyword>
<name>A0A1V8SW97_9PEZI</name>
<dbReference type="EMBL" id="NAJO01000025">
    <property type="protein sequence ID" value="OQO03349.1"/>
    <property type="molecule type" value="Genomic_DNA"/>
</dbReference>
<comment type="caution">
    <text evidence="4">The sequence shown here is derived from an EMBL/GenBank/DDBJ whole genome shotgun (WGS) entry which is preliminary data.</text>
</comment>
<gene>
    <name evidence="4" type="ORF">B0A48_11606</name>
</gene>
<evidence type="ECO:0000256" key="1">
    <source>
        <dbReference type="ARBA" id="ARBA00022679"/>
    </source>
</evidence>
<dbReference type="Proteomes" id="UP000192596">
    <property type="component" value="Unassembled WGS sequence"/>
</dbReference>
<feature type="domain" description="Erythromycin biosynthesis protein CIII-like C-terminal" evidence="3">
    <location>
        <begin position="399"/>
        <end position="501"/>
    </location>
</feature>
<accession>A0A1V8SW97</accession>
<dbReference type="CDD" id="cd03784">
    <property type="entry name" value="GT1_Gtf-like"/>
    <property type="match status" value="1"/>
</dbReference>
<proteinExistence type="predicted"/>
<evidence type="ECO:0000259" key="3">
    <source>
        <dbReference type="Pfam" id="PF06722"/>
    </source>
</evidence>
<dbReference type="InParanoid" id="A0A1V8SW97"/>
<sequence>MSAPPYSESDTDTLTSIDHAEQYHGTLELNTSGAYADAVLQDDGLLDITVHSTAQVPGSVPSSQLSTPGASPNTCACHTASLRRKPVSSPPRLNIVMQVVGSRGDVQPFIHLGQELHKHGHRVRLATHACFETLVRDHGLDFFSIGGDPNDLMSYMVRNPGLLPSIEAIKQGDVLRQRTQLHTMLYGCWQACFESQERGRPFVADTIIANPPAFAHVHCAEKLGIPLHVVFTMPWTPTKSFAHPLTRTRASGIGAGAANLTSYHMMDLVLAQGTRSPVNKLRRRTLDLEPIDVTYAAGLLDRLEVPITYLWPPCLVPKPADWGDHITVAGACTPAPAIRFDPPSTLVKFLEAGPPAVYIGFGSIVDSDSTALTNIILKATELAGIRAVVSRGWSQLGTSTEMPGHICLVDDIPHEWLFQNHIAGVVHHGGAGTTFAGLRTGLPTVIIPFFGDQYFWGDVVHKAGAGPAPIPRKDLSARNLAEAIIAALSGPCRTAAASLAAKLKTEDGAANFATAFHASLPLSAMRCSLDPSRAAVWQLSSRSKRGVRLSTFAASVLLKERCIGITKLVRYRVTEYNAVNGPREPFAGSTLAVTKDIYGVFKGFGEIGAGIDRNIRKLDQIGRKSPLVDDSSSTERTQAVRPTKSARTGGVRVVSTILRMPMTFSLALARGAHNAPRLLNDPLVREPDAITGITSGLIAGCKGIVLGTYDGVTGLVTQPYVGARDGGVVGGVLGIGKGLVGAPMKLFEAMAAPVGYPLKGIEMEISQAIARRHRDPVDTARIAQGEWEYHEASEDDRQKVLAAWKALSMQ</sequence>
<evidence type="ECO:0000259" key="2">
    <source>
        <dbReference type="Pfam" id="PF03033"/>
    </source>
</evidence>
<evidence type="ECO:0000313" key="4">
    <source>
        <dbReference type="EMBL" id="OQO03349.1"/>
    </source>
</evidence>